<keyword evidence="1" id="KW-0472">Membrane</keyword>
<dbReference type="Pfam" id="PF13630">
    <property type="entry name" value="SdpI"/>
    <property type="match status" value="1"/>
</dbReference>
<keyword evidence="1" id="KW-0812">Transmembrane</keyword>
<dbReference type="Proteomes" id="UP000198625">
    <property type="component" value="Unassembled WGS sequence"/>
</dbReference>
<keyword evidence="1" id="KW-1133">Transmembrane helix</keyword>
<name>A0A1H3QMT2_9FIRM</name>
<keyword evidence="3" id="KW-1185">Reference proteome</keyword>
<feature type="transmembrane region" description="Helical" evidence="1">
    <location>
        <begin position="88"/>
        <end position="111"/>
    </location>
</feature>
<sequence>MMKSFISVLISVIIIPTLMITFGMVWRKHPPKNINWIYGYRSRRSMKNNKTWEFAHLYQAKVWRWSGIILLIFSLIFALLFKKSYKEIPAWIFYIELAIMVLSILPTELALSKRFDKEGKLR</sequence>
<feature type="transmembrane region" description="Helical" evidence="1">
    <location>
        <begin position="6"/>
        <end position="26"/>
    </location>
</feature>
<organism evidence="2 3">
    <name type="scientific">Proteiniborus ethanoligenes</name>
    <dbReference type="NCBI Taxonomy" id="415015"/>
    <lineage>
        <taxon>Bacteria</taxon>
        <taxon>Bacillati</taxon>
        <taxon>Bacillota</taxon>
        <taxon>Clostridia</taxon>
        <taxon>Eubacteriales</taxon>
        <taxon>Proteiniborus</taxon>
    </lineage>
</organism>
<evidence type="ECO:0000256" key="1">
    <source>
        <dbReference type="SAM" id="Phobius"/>
    </source>
</evidence>
<feature type="transmembrane region" description="Helical" evidence="1">
    <location>
        <begin position="62"/>
        <end position="82"/>
    </location>
</feature>
<evidence type="ECO:0000313" key="3">
    <source>
        <dbReference type="Proteomes" id="UP000198625"/>
    </source>
</evidence>
<protein>
    <submittedName>
        <fullName evidence="2">SdpI/YhfL protein family protein</fullName>
    </submittedName>
</protein>
<dbReference type="InterPro" id="IPR025962">
    <property type="entry name" value="SdpI/YhfL"/>
</dbReference>
<proteinExistence type="predicted"/>
<dbReference type="EMBL" id="FNQE01000021">
    <property type="protein sequence ID" value="SDZ14275.1"/>
    <property type="molecule type" value="Genomic_DNA"/>
</dbReference>
<evidence type="ECO:0000313" key="2">
    <source>
        <dbReference type="EMBL" id="SDZ14275.1"/>
    </source>
</evidence>
<dbReference type="RefSeq" id="WP_091730614.1">
    <property type="nucleotide sequence ID" value="NZ_FNQE01000021.1"/>
</dbReference>
<reference evidence="3" key="1">
    <citation type="submission" date="2016-10" db="EMBL/GenBank/DDBJ databases">
        <authorList>
            <person name="Varghese N."/>
            <person name="Submissions S."/>
        </authorList>
    </citation>
    <scope>NUCLEOTIDE SEQUENCE [LARGE SCALE GENOMIC DNA]</scope>
    <source>
        <strain evidence="3">DSM 21650</strain>
    </source>
</reference>
<dbReference type="AlphaFoldDB" id="A0A1H3QMT2"/>
<accession>A0A1H3QMT2</accession>
<gene>
    <name evidence="2" type="ORF">SAMN05660462_02006</name>
</gene>
<dbReference type="OrthoDB" id="3173919at2"/>